<protein>
    <submittedName>
        <fullName evidence="1">Uncharacterized protein</fullName>
    </submittedName>
</protein>
<comment type="caution">
    <text evidence="1">The sequence shown here is derived from an EMBL/GenBank/DDBJ whole genome shotgun (WGS) entry which is preliminary data.</text>
</comment>
<evidence type="ECO:0000313" key="1">
    <source>
        <dbReference type="EMBL" id="KAI3752552.1"/>
    </source>
</evidence>
<gene>
    <name evidence="1" type="ORF">L2E82_24586</name>
</gene>
<accession>A0ACB9E153</accession>
<keyword evidence="2" id="KW-1185">Reference proteome</keyword>
<evidence type="ECO:0000313" key="2">
    <source>
        <dbReference type="Proteomes" id="UP001055811"/>
    </source>
</evidence>
<sequence length="279" mass="31348">MAIRLNMLPEDCVSTILSLTSAADACRFMLASSSLRSAAKSDLVWGKFLPSELSSILSRTHSQLNFSSKKELYFKLCDSILLDGGIRSFSLNKISGKKSFVLSSRALSISLSNEPNHWSWSNHARSRFSEVIELKTTFSIEIEGKINTKDLSPNTTYGAYLIIQVSDRAFGLDSIASEISVSKEECSVSNTAYLCPVDERKQQLESLLFMNRRRMMEKLVVEGEGRRPSKREDGWMEIELGEFFVGQKNEEVQMKLMEVKGHQLKGGLIIEGIEVRPKC</sequence>
<reference evidence="2" key="1">
    <citation type="journal article" date="2022" name="Mol. Ecol. Resour.">
        <title>The genomes of chicory, endive, great burdock and yacon provide insights into Asteraceae palaeo-polyploidization history and plant inulin production.</title>
        <authorList>
            <person name="Fan W."/>
            <person name="Wang S."/>
            <person name="Wang H."/>
            <person name="Wang A."/>
            <person name="Jiang F."/>
            <person name="Liu H."/>
            <person name="Zhao H."/>
            <person name="Xu D."/>
            <person name="Zhang Y."/>
        </authorList>
    </citation>
    <scope>NUCLEOTIDE SEQUENCE [LARGE SCALE GENOMIC DNA]</scope>
    <source>
        <strain evidence="2">cv. Punajuju</strain>
    </source>
</reference>
<dbReference type="EMBL" id="CM042012">
    <property type="protein sequence ID" value="KAI3752552.1"/>
    <property type="molecule type" value="Genomic_DNA"/>
</dbReference>
<name>A0ACB9E153_CICIN</name>
<organism evidence="1 2">
    <name type="scientific">Cichorium intybus</name>
    <name type="common">Chicory</name>
    <dbReference type="NCBI Taxonomy" id="13427"/>
    <lineage>
        <taxon>Eukaryota</taxon>
        <taxon>Viridiplantae</taxon>
        <taxon>Streptophyta</taxon>
        <taxon>Embryophyta</taxon>
        <taxon>Tracheophyta</taxon>
        <taxon>Spermatophyta</taxon>
        <taxon>Magnoliopsida</taxon>
        <taxon>eudicotyledons</taxon>
        <taxon>Gunneridae</taxon>
        <taxon>Pentapetalae</taxon>
        <taxon>asterids</taxon>
        <taxon>campanulids</taxon>
        <taxon>Asterales</taxon>
        <taxon>Asteraceae</taxon>
        <taxon>Cichorioideae</taxon>
        <taxon>Cichorieae</taxon>
        <taxon>Cichoriinae</taxon>
        <taxon>Cichorium</taxon>
    </lineage>
</organism>
<dbReference type="Proteomes" id="UP001055811">
    <property type="component" value="Linkage Group LG04"/>
</dbReference>
<reference evidence="1 2" key="2">
    <citation type="journal article" date="2022" name="Mol. Ecol. Resour.">
        <title>The genomes of chicory, endive, great burdock and yacon provide insights into Asteraceae paleo-polyploidization history and plant inulin production.</title>
        <authorList>
            <person name="Fan W."/>
            <person name="Wang S."/>
            <person name="Wang H."/>
            <person name="Wang A."/>
            <person name="Jiang F."/>
            <person name="Liu H."/>
            <person name="Zhao H."/>
            <person name="Xu D."/>
            <person name="Zhang Y."/>
        </authorList>
    </citation>
    <scope>NUCLEOTIDE SEQUENCE [LARGE SCALE GENOMIC DNA]</scope>
    <source>
        <strain evidence="2">cv. Punajuju</strain>
        <tissue evidence="1">Leaves</tissue>
    </source>
</reference>
<proteinExistence type="predicted"/>